<dbReference type="InterPro" id="IPR050389">
    <property type="entry name" value="LysR-type_TF"/>
</dbReference>
<dbReference type="RefSeq" id="WP_271429758.1">
    <property type="nucleotide sequence ID" value="NZ_JAQIPB010000010.1"/>
</dbReference>
<keyword evidence="4" id="KW-0804">Transcription</keyword>
<dbReference type="Pfam" id="PF00126">
    <property type="entry name" value="HTH_1"/>
    <property type="match status" value="1"/>
</dbReference>
<keyword evidence="2" id="KW-0805">Transcription regulation</keyword>
<keyword evidence="3" id="KW-0238">DNA-binding</keyword>
<evidence type="ECO:0000313" key="6">
    <source>
        <dbReference type="EMBL" id="MDA7418545.1"/>
    </source>
</evidence>
<dbReference type="CDD" id="cd08459">
    <property type="entry name" value="PBP2_DntR_NahR_LinR_like"/>
    <property type="match status" value="1"/>
</dbReference>
<dbReference type="AlphaFoldDB" id="A0AAE3N9L9"/>
<dbReference type="Gene3D" id="3.40.190.10">
    <property type="entry name" value="Periplasmic binding protein-like II"/>
    <property type="match status" value="2"/>
</dbReference>
<dbReference type="PRINTS" id="PR00039">
    <property type="entry name" value="HTHLYSR"/>
</dbReference>
<comment type="similarity">
    <text evidence="1">Belongs to the LysR transcriptional regulatory family.</text>
</comment>
<sequence>MRLDLEWLAVFDAVYRTGSVSRAAERLGIAQAAASTMLNKLRAHFDDRLFTRTAQGMLPTPHAQRIHPHLSEVLAQLAQARGSQRGFDPARAERSFRICMTDISEVVLLPTLLGHLRQQAPGVHIETEIISNASARRLEEGALDLAVGFMPQLDAGFYQQKLFMQNFVCLAASAHPRIGQRLTRKRFELEGHAVVASSGTGHAIVDKNLARLGVQRQVAVHLSSFLSVARIVARTELIAMVPSALGHILATQEKVRLLAPPFALPSYAVKQHWHTRFHEDAGNAWLRRTLAQLFPGHAPPAGGTPVAVDPQG</sequence>
<dbReference type="PANTHER" id="PTHR30118">
    <property type="entry name" value="HTH-TYPE TRANSCRIPTIONAL REGULATOR LEUO-RELATED"/>
    <property type="match status" value="1"/>
</dbReference>
<dbReference type="PANTHER" id="PTHR30118:SF15">
    <property type="entry name" value="TRANSCRIPTIONAL REGULATORY PROTEIN"/>
    <property type="match status" value="1"/>
</dbReference>
<evidence type="ECO:0000259" key="5">
    <source>
        <dbReference type="PROSITE" id="PS50931"/>
    </source>
</evidence>
<evidence type="ECO:0000256" key="3">
    <source>
        <dbReference type="ARBA" id="ARBA00023125"/>
    </source>
</evidence>
<reference evidence="6" key="1">
    <citation type="submission" date="2023-01" db="EMBL/GenBank/DDBJ databases">
        <title>Xenophilus mangrovi sp. nov., isolated from soil of Mangrove nature reserve.</title>
        <authorList>
            <person name="Xu S."/>
            <person name="Liu Z."/>
            <person name="Xu Y."/>
        </authorList>
    </citation>
    <scope>NUCLEOTIDE SEQUENCE</scope>
    <source>
        <strain evidence="6">YW8</strain>
    </source>
</reference>
<dbReference type="SUPFAM" id="SSF53850">
    <property type="entry name" value="Periplasmic binding protein-like II"/>
    <property type="match status" value="1"/>
</dbReference>
<name>A0AAE3N9L9_9BURK</name>
<dbReference type="GO" id="GO:0003677">
    <property type="term" value="F:DNA binding"/>
    <property type="evidence" value="ECO:0007669"/>
    <property type="project" value="UniProtKB-KW"/>
</dbReference>
<dbReference type="EMBL" id="JAQIPB010000010">
    <property type="protein sequence ID" value="MDA7418545.1"/>
    <property type="molecule type" value="Genomic_DNA"/>
</dbReference>
<comment type="caution">
    <text evidence="6">The sequence shown here is derived from an EMBL/GenBank/DDBJ whole genome shotgun (WGS) entry which is preliminary data.</text>
</comment>
<dbReference type="SUPFAM" id="SSF46785">
    <property type="entry name" value="Winged helix' DNA-binding domain"/>
    <property type="match status" value="1"/>
</dbReference>
<dbReference type="InterPro" id="IPR005119">
    <property type="entry name" value="LysR_subst-bd"/>
</dbReference>
<dbReference type="Pfam" id="PF03466">
    <property type="entry name" value="LysR_substrate"/>
    <property type="match status" value="1"/>
</dbReference>
<feature type="domain" description="HTH lysR-type" evidence="5">
    <location>
        <begin position="3"/>
        <end position="60"/>
    </location>
</feature>
<dbReference type="Gene3D" id="1.10.10.10">
    <property type="entry name" value="Winged helix-like DNA-binding domain superfamily/Winged helix DNA-binding domain"/>
    <property type="match status" value="1"/>
</dbReference>
<evidence type="ECO:0000313" key="7">
    <source>
        <dbReference type="Proteomes" id="UP001212602"/>
    </source>
</evidence>
<accession>A0AAE3N9L9</accession>
<dbReference type="PROSITE" id="PS50931">
    <property type="entry name" value="HTH_LYSR"/>
    <property type="match status" value="1"/>
</dbReference>
<dbReference type="GO" id="GO:0003700">
    <property type="term" value="F:DNA-binding transcription factor activity"/>
    <property type="evidence" value="ECO:0007669"/>
    <property type="project" value="InterPro"/>
</dbReference>
<keyword evidence="7" id="KW-1185">Reference proteome</keyword>
<gene>
    <name evidence="6" type="ORF">PGB34_19410</name>
</gene>
<proteinExistence type="inferred from homology"/>
<evidence type="ECO:0000256" key="1">
    <source>
        <dbReference type="ARBA" id="ARBA00009437"/>
    </source>
</evidence>
<evidence type="ECO:0000256" key="2">
    <source>
        <dbReference type="ARBA" id="ARBA00023015"/>
    </source>
</evidence>
<dbReference type="InterPro" id="IPR036390">
    <property type="entry name" value="WH_DNA-bd_sf"/>
</dbReference>
<evidence type="ECO:0000256" key="4">
    <source>
        <dbReference type="ARBA" id="ARBA00023163"/>
    </source>
</evidence>
<organism evidence="6 7">
    <name type="scientific">Xenophilus arseniciresistens</name>
    <dbReference type="NCBI Taxonomy" id="1283306"/>
    <lineage>
        <taxon>Bacteria</taxon>
        <taxon>Pseudomonadati</taxon>
        <taxon>Pseudomonadota</taxon>
        <taxon>Betaproteobacteria</taxon>
        <taxon>Burkholderiales</taxon>
        <taxon>Comamonadaceae</taxon>
        <taxon>Xenophilus</taxon>
    </lineage>
</organism>
<dbReference type="InterPro" id="IPR000847">
    <property type="entry name" value="LysR_HTH_N"/>
</dbReference>
<dbReference type="InterPro" id="IPR036388">
    <property type="entry name" value="WH-like_DNA-bd_sf"/>
</dbReference>
<protein>
    <submittedName>
        <fullName evidence="6">LysR family transcriptional regulator</fullName>
    </submittedName>
</protein>
<dbReference type="Proteomes" id="UP001212602">
    <property type="component" value="Unassembled WGS sequence"/>
</dbReference>